<sequence length="87" mass="9988">MAFASRISFAAARILIPKNSERRSNMINYIDNDELPIGFTMELALHSDILNKFAHMDKARQEQIVNGARTVNSRDEMRNYVESIAKM</sequence>
<organism evidence="1 2">
    <name type="scientific">[Clostridium] asparagiforme DSM 15981</name>
    <dbReference type="NCBI Taxonomy" id="518636"/>
    <lineage>
        <taxon>Bacteria</taxon>
        <taxon>Bacillati</taxon>
        <taxon>Bacillota</taxon>
        <taxon>Clostridia</taxon>
        <taxon>Lachnospirales</taxon>
        <taxon>Lachnospiraceae</taxon>
        <taxon>Enterocloster</taxon>
    </lineage>
</organism>
<reference evidence="1 2" key="1">
    <citation type="submission" date="2009-01" db="EMBL/GenBank/DDBJ databases">
        <authorList>
            <person name="Fulton L."/>
            <person name="Clifton S."/>
            <person name="Fulton B."/>
            <person name="Xu J."/>
            <person name="Minx P."/>
            <person name="Pepin K.H."/>
            <person name="Johnson M."/>
            <person name="Bhonagiri V."/>
            <person name="Nash W.E."/>
            <person name="Mardis E.R."/>
            <person name="Wilson R.K."/>
        </authorList>
    </citation>
    <scope>NUCLEOTIDE SEQUENCE [LARGE SCALE GENOMIC DNA]</scope>
    <source>
        <strain evidence="1 2">DSM 15981</strain>
    </source>
</reference>
<comment type="caution">
    <text evidence="1">The sequence shown here is derived from an EMBL/GenBank/DDBJ whole genome shotgun (WGS) entry which is preliminary data.</text>
</comment>
<name>C0CWE1_9FIRM</name>
<protein>
    <submittedName>
        <fullName evidence="1">Uncharacterized protein</fullName>
    </submittedName>
</protein>
<evidence type="ECO:0000313" key="2">
    <source>
        <dbReference type="Proteomes" id="UP000004756"/>
    </source>
</evidence>
<gene>
    <name evidence="1" type="ORF">CLOSTASPAR_01295</name>
</gene>
<dbReference type="AlphaFoldDB" id="C0CWE1"/>
<dbReference type="Proteomes" id="UP000004756">
    <property type="component" value="Unassembled WGS sequence"/>
</dbReference>
<dbReference type="HOGENOM" id="CLU_2598348_0_0_9"/>
<evidence type="ECO:0000313" key="1">
    <source>
        <dbReference type="EMBL" id="EEG56624.1"/>
    </source>
</evidence>
<reference evidence="1 2" key="2">
    <citation type="submission" date="2009-02" db="EMBL/GenBank/DDBJ databases">
        <title>Draft genome sequence of Clostridium asparagiforme (DSM 15981).</title>
        <authorList>
            <person name="Sudarsanam P."/>
            <person name="Ley R."/>
            <person name="Guruge J."/>
            <person name="Turnbaugh P.J."/>
            <person name="Mahowald M."/>
            <person name="Liep D."/>
            <person name="Gordon J."/>
        </authorList>
    </citation>
    <scope>NUCLEOTIDE SEQUENCE [LARGE SCALE GENOMIC DNA]</scope>
    <source>
        <strain evidence="1 2">DSM 15981</strain>
    </source>
</reference>
<proteinExistence type="predicted"/>
<dbReference type="EMBL" id="ACCJ01000054">
    <property type="protein sequence ID" value="EEG56624.1"/>
    <property type="molecule type" value="Genomic_DNA"/>
</dbReference>
<keyword evidence="2" id="KW-1185">Reference proteome</keyword>
<accession>C0CWE1</accession>